<dbReference type="AlphaFoldDB" id="A0A0G3BLF7"/>
<evidence type="ECO:0000313" key="3">
    <source>
        <dbReference type="Proteomes" id="UP000035352"/>
    </source>
</evidence>
<dbReference type="KEGG" id="pbh:AAW51_2102"/>
<gene>
    <name evidence="2" type="ORF">AAW51_2102</name>
</gene>
<dbReference type="OrthoDB" id="9554422at2"/>
<name>A0A0G3BLF7_9BURK</name>
<keyword evidence="3" id="KW-1185">Reference proteome</keyword>
<sequence length="78" mass="8917">MSKVEQAKAAQNYRAKPEHPSCSTCQHFSMETVEKTYQAASRLYTWTEEKNLRCTLGGFKVLKKGVCDKFALRQGDQK</sequence>
<organism evidence="2 3">
    <name type="scientific">Caldimonas brevitalea</name>
    <dbReference type="NCBI Taxonomy" id="413882"/>
    <lineage>
        <taxon>Bacteria</taxon>
        <taxon>Pseudomonadati</taxon>
        <taxon>Pseudomonadota</taxon>
        <taxon>Betaproteobacteria</taxon>
        <taxon>Burkholderiales</taxon>
        <taxon>Sphaerotilaceae</taxon>
        <taxon>Caldimonas</taxon>
    </lineage>
</organism>
<dbReference type="STRING" id="413882.AAW51_2102"/>
<evidence type="ECO:0000313" key="2">
    <source>
        <dbReference type="EMBL" id="AKJ28793.1"/>
    </source>
</evidence>
<protein>
    <submittedName>
        <fullName evidence="2">Uncharacterized protein</fullName>
    </submittedName>
</protein>
<accession>A0A0G3BLF7</accession>
<dbReference type="EMBL" id="CP011371">
    <property type="protein sequence ID" value="AKJ28793.1"/>
    <property type="molecule type" value="Genomic_DNA"/>
</dbReference>
<proteinExistence type="predicted"/>
<feature type="region of interest" description="Disordered" evidence="1">
    <location>
        <begin position="1"/>
        <end position="21"/>
    </location>
</feature>
<dbReference type="RefSeq" id="WP_047194579.1">
    <property type="nucleotide sequence ID" value="NZ_CP011371.1"/>
</dbReference>
<evidence type="ECO:0000256" key="1">
    <source>
        <dbReference type="SAM" id="MobiDB-lite"/>
    </source>
</evidence>
<reference evidence="2 3" key="1">
    <citation type="submission" date="2015-05" db="EMBL/GenBank/DDBJ databases">
        <authorList>
            <person name="Tang B."/>
            <person name="Yu Y."/>
        </authorList>
    </citation>
    <scope>NUCLEOTIDE SEQUENCE [LARGE SCALE GENOMIC DNA]</scope>
    <source>
        <strain evidence="2 3">DSM 7029</strain>
    </source>
</reference>
<dbReference type="Proteomes" id="UP000035352">
    <property type="component" value="Chromosome"/>
</dbReference>